<evidence type="ECO:0000256" key="2">
    <source>
        <dbReference type="ARBA" id="ARBA00022475"/>
    </source>
</evidence>
<feature type="transmembrane region" description="Helical" evidence="6">
    <location>
        <begin position="413"/>
        <end position="437"/>
    </location>
</feature>
<accession>A0A926E4Y7</accession>
<keyword evidence="10" id="KW-1185">Reference proteome</keyword>
<feature type="transmembrane region" description="Helical" evidence="6">
    <location>
        <begin position="343"/>
        <end position="364"/>
    </location>
</feature>
<evidence type="ECO:0000259" key="7">
    <source>
        <dbReference type="Pfam" id="PF03772"/>
    </source>
</evidence>
<dbReference type="Proteomes" id="UP000610760">
    <property type="component" value="Unassembled WGS sequence"/>
</dbReference>
<protein>
    <submittedName>
        <fullName evidence="9">ComEC/Rec2 family competence protein</fullName>
    </submittedName>
</protein>
<evidence type="ECO:0000259" key="8">
    <source>
        <dbReference type="Pfam" id="PF13567"/>
    </source>
</evidence>
<comment type="caution">
    <text evidence="9">The sequence shown here is derived from an EMBL/GenBank/DDBJ whole genome shotgun (WGS) entry which is preliminary data.</text>
</comment>
<dbReference type="NCBIfam" id="TIGR00360">
    <property type="entry name" value="ComEC_N-term"/>
    <property type="match status" value="1"/>
</dbReference>
<evidence type="ECO:0000256" key="6">
    <source>
        <dbReference type="SAM" id="Phobius"/>
    </source>
</evidence>
<feature type="transmembrane region" description="Helical" evidence="6">
    <location>
        <begin position="497"/>
        <end position="515"/>
    </location>
</feature>
<feature type="transmembrane region" description="Helical" evidence="6">
    <location>
        <begin position="376"/>
        <end position="401"/>
    </location>
</feature>
<evidence type="ECO:0000256" key="3">
    <source>
        <dbReference type="ARBA" id="ARBA00022692"/>
    </source>
</evidence>
<name>A0A926E4Y7_9FIRM</name>
<dbReference type="RefSeq" id="WP_346727107.1">
    <property type="nucleotide sequence ID" value="NZ_JACRSV010000003.1"/>
</dbReference>
<comment type="subcellular location">
    <subcellularLocation>
        <location evidence="1">Cell membrane</location>
        <topology evidence="1">Multi-pass membrane protein</topology>
    </subcellularLocation>
</comment>
<dbReference type="GO" id="GO:0005886">
    <property type="term" value="C:plasma membrane"/>
    <property type="evidence" value="ECO:0007669"/>
    <property type="project" value="UniProtKB-SubCell"/>
</dbReference>
<keyword evidence="4 6" id="KW-1133">Transmembrane helix</keyword>
<dbReference type="PANTHER" id="PTHR30619">
    <property type="entry name" value="DNA INTERNALIZATION/COMPETENCE PROTEIN COMEC/REC2"/>
    <property type="match status" value="1"/>
</dbReference>
<evidence type="ECO:0000256" key="5">
    <source>
        <dbReference type="ARBA" id="ARBA00023136"/>
    </source>
</evidence>
<feature type="transmembrane region" description="Helical" evidence="6">
    <location>
        <begin position="12"/>
        <end position="31"/>
    </location>
</feature>
<evidence type="ECO:0000256" key="4">
    <source>
        <dbReference type="ARBA" id="ARBA00022989"/>
    </source>
</evidence>
<feature type="transmembrane region" description="Helical" evidence="6">
    <location>
        <begin position="242"/>
        <end position="261"/>
    </location>
</feature>
<keyword evidence="5 6" id="KW-0472">Membrane</keyword>
<keyword evidence="2" id="KW-1003">Cell membrane</keyword>
<feature type="domain" description="DUF4131" evidence="8">
    <location>
        <begin position="37"/>
        <end position="156"/>
    </location>
</feature>
<gene>
    <name evidence="9" type="ORF">H8710_09685</name>
</gene>
<dbReference type="AlphaFoldDB" id="A0A926E4Y7"/>
<sequence>MGKGGGNIKIYQPVAVVGFSFGGALLIMSLLPFGYTVFAIILAGMVFAGFLIFCLLRGFNLNRAVMCVALFMVLIGALVNTAQRVYWAHESAKFPMTSVKVTGTVEETFSSNGQTRSYLVKTEKIGVGGMSQKMKILLYGTADADFHVGERIACSVTGFRNIPSRSQLGRGAQVTGWMAAGTQMLLTEAPPDEQWMEDLVFRLKVNIKRAVPSPYDSILIAMLLGDSSQMDAGLYDSFNLTGISHILCVSGLHITLIGALITGLFQLVFGKRFFSDIMGLSAMIFFVILTGGKVSAVRALVMAATLMLTRHIVRDYSPINTLGGVVLFFCILDPSIVYHGGFLMSVVSVCALCAVSPCWTKAVLQKFCIQNGLLQYFVSILCSSSAVAVFLIPIMMLFNGYTSLLSPIANLLVLPMVPCVMILGAVSAIAGGAVGAFTGQMGGVLLKVMVSFTEMLGKAPFAILPLNLPYVSIWLFGTALLILILMAAKRLRKNKKWIAGVSVALLTIGMATHFISSHNTLQITALKSGGSGSIVVSQNGKALVIGCGGAVAQKTVYYMRSIGIYDFEMLVIPQNKARYAGGVARLVKLSEPVVILAPEEGNYLSAAYDLPHSNLMTLSASNWEVLDGISLKVGEGETPRMVLSGNGQEFFIDADGALGVLQDGKEWLLERGQKGDTLEPKYDIITAESIEKLEQANFESVDRGETVVVRVAKNGKMTIRGK</sequence>
<proteinExistence type="predicted"/>
<dbReference type="EMBL" id="JACRSV010000003">
    <property type="protein sequence ID" value="MBC8560332.1"/>
    <property type="molecule type" value="Genomic_DNA"/>
</dbReference>
<dbReference type="InterPro" id="IPR025405">
    <property type="entry name" value="DUF4131"/>
</dbReference>
<organism evidence="9 10">
    <name type="scientific">Fumia xinanensis</name>
    <dbReference type="NCBI Taxonomy" id="2763659"/>
    <lineage>
        <taxon>Bacteria</taxon>
        <taxon>Bacillati</taxon>
        <taxon>Bacillota</taxon>
        <taxon>Clostridia</taxon>
        <taxon>Eubacteriales</taxon>
        <taxon>Oscillospiraceae</taxon>
        <taxon>Fumia</taxon>
    </lineage>
</organism>
<evidence type="ECO:0000313" key="9">
    <source>
        <dbReference type="EMBL" id="MBC8560332.1"/>
    </source>
</evidence>
<dbReference type="PANTHER" id="PTHR30619:SF1">
    <property type="entry name" value="RECOMBINATION PROTEIN 2"/>
    <property type="match status" value="1"/>
</dbReference>
<feature type="domain" description="ComEC/Rec2-related protein" evidence="7">
    <location>
        <begin position="222"/>
        <end position="488"/>
    </location>
</feature>
<evidence type="ECO:0000313" key="10">
    <source>
        <dbReference type="Proteomes" id="UP000610760"/>
    </source>
</evidence>
<dbReference type="Pfam" id="PF13567">
    <property type="entry name" value="DUF4131"/>
    <property type="match status" value="1"/>
</dbReference>
<keyword evidence="3 6" id="KW-0812">Transmembrane</keyword>
<evidence type="ECO:0000256" key="1">
    <source>
        <dbReference type="ARBA" id="ARBA00004651"/>
    </source>
</evidence>
<dbReference type="Pfam" id="PF03772">
    <property type="entry name" value="Competence"/>
    <property type="match status" value="1"/>
</dbReference>
<reference evidence="9" key="1">
    <citation type="submission" date="2020-08" db="EMBL/GenBank/DDBJ databases">
        <title>Genome public.</title>
        <authorList>
            <person name="Liu C."/>
            <person name="Sun Q."/>
        </authorList>
    </citation>
    <scope>NUCLEOTIDE SEQUENCE</scope>
    <source>
        <strain evidence="9">NSJ-33</strain>
    </source>
</reference>
<feature type="transmembrane region" description="Helical" evidence="6">
    <location>
        <begin position="37"/>
        <end position="56"/>
    </location>
</feature>
<feature type="transmembrane region" description="Helical" evidence="6">
    <location>
        <begin position="470"/>
        <end position="488"/>
    </location>
</feature>
<dbReference type="InterPro" id="IPR004477">
    <property type="entry name" value="ComEC_N"/>
</dbReference>
<dbReference type="InterPro" id="IPR052159">
    <property type="entry name" value="Competence_DNA_uptake"/>
</dbReference>
<feature type="transmembrane region" description="Helical" evidence="6">
    <location>
        <begin position="68"/>
        <end position="87"/>
    </location>
</feature>
<feature type="transmembrane region" description="Helical" evidence="6">
    <location>
        <begin position="273"/>
        <end position="290"/>
    </location>
</feature>